<proteinExistence type="predicted"/>
<accession>A0ACC3AA07</accession>
<dbReference type="EMBL" id="JAPDRQ010000055">
    <property type="protein sequence ID" value="KAJ9658078.1"/>
    <property type="molecule type" value="Genomic_DNA"/>
</dbReference>
<gene>
    <name evidence="1" type="ORF">H2198_003916</name>
</gene>
<evidence type="ECO:0000313" key="1">
    <source>
        <dbReference type="EMBL" id="KAJ9658078.1"/>
    </source>
</evidence>
<name>A0ACC3AA07_9EURO</name>
<evidence type="ECO:0000313" key="2">
    <source>
        <dbReference type="Proteomes" id="UP001172386"/>
    </source>
</evidence>
<keyword evidence="2" id="KW-1185">Reference proteome</keyword>
<comment type="caution">
    <text evidence="1">The sequence shown here is derived from an EMBL/GenBank/DDBJ whole genome shotgun (WGS) entry which is preliminary data.</text>
</comment>
<sequence>MSMFYRPGESSSDDDSSEEDEEVSINDVTQNSAKDSPAEAEEISGIELTTTESLSTNDFSLTNSTGEDGQVTSQDDHRSMMLATMLEELSKYKAAEMLNQAQAGNGILYDKNSPEVQAFAKNLFNQSSGVLNQQGWLPVEATNEQRSGLRQQYLTAFNAIGARQADVDARPELVRGRSNVGNQSSALVRRGGQQPVPFQATAAGQFDQLTWEMDHMHIVGQPSAELQLSPSVRMQSHYQSTFEERGLLGRGGFGRVYHTYNLFDHQEYAIKKIALPPKLSQKYRQKGHQELSQILREVQALAQLDHHNVVRYHATWIEEPTVPSLPLLRPRSAQPLLPYRGQLLLDNKPAQQSTIAKPEPIFGSDDGDPFDRGEDEHSKQLWSVPAPTPSLSHNHETNPFSDGGRSNLHAPHATQLDDPSVYVLHIQMSMYPMTLSEYLLPPNSPRSKSHNLSPRHCFHLIPALRILLSVLCGLQYIHSKGFVHRDIKPSNIFLSTLDFASPVAFAEGYADIGSCPSCLNAVPRFVNPRIGDFGLVADLERAAGRTLGHSSSGSSGGSTKAVGTEYYRPPQHGAGPNDDILDEKLDVFALGVVLLELLWSCGTRMEKVELLQSCQKGKMPERLKEKLREEGHSREVVNMVEACIHGMIATDSKMRWRCAMVKTGVEAILNKLQETAPD</sequence>
<organism evidence="1 2">
    <name type="scientific">Neophaeococcomyces mojaviensis</name>
    <dbReference type="NCBI Taxonomy" id="3383035"/>
    <lineage>
        <taxon>Eukaryota</taxon>
        <taxon>Fungi</taxon>
        <taxon>Dikarya</taxon>
        <taxon>Ascomycota</taxon>
        <taxon>Pezizomycotina</taxon>
        <taxon>Eurotiomycetes</taxon>
        <taxon>Chaetothyriomycetidae</taxon>
        <taxon>Chaetothyriales</taxon>
        <taxon>Chaetothyriales incertae sedis</taxon>
        <taxon>Neophaeococcomyces</taxon>
    </lineage>
</organism>
<reference evidence="1" key="1">
    <citation type="submission" date="2022-10" db="EMBL/GenBank/DDBJ databases">
        <title>Culturing micro-colonial fungi from biological soil crusts in the Mojave desert and describing Neophaeococcomyces mojavensis, and introducing the new genera and species Taxawa tesnikishii.</title>
        <authorList>
            <person name="Kurbessoian T."/>
            <person name="Stajich J.E."/>
        </authorList>
    </citation>
    <scope>NUCLEOTIDE SEQUENCE</scope>
    <source>
        <strain evidence="1">JES_112</strain>
    </source>
</reference>
<dbReference type="Proteomes" id="UP001172386">
    <property type="component" value="Unassembled WGS sequence"/>
</dbReference>
<protein>
    <submittedName>
        <fullName evidence="1">Uncharacterized protein</fullName>
    </submittedName>
</protein>